<evidence type="ECO:0000313" key="3">
    <source>
        <dbReference type="Proteomes" id="UP000326950"/>
    </source>
</evidence>
<feature type="compositionally biased region" description="Basic and acidic residues" evidence="1">
    <location>
        <begin position="36"/>
        <end position="54"/>
    </location>
</feature>
<protein>
    <submittedName>
        <fullName evidence="2">Uncharacterized protein</fullName>
    </submittedName>
</protein>
<evidence type="ECO:0000313" key="2">
    <source>
        <dbReference type="EMBL" id="KAE8155574.1"/>
    </source>
</evidence>
<sequence length="234" mass="26384">MTCFSDISLQAILPPWLGWFCFSRRSTVGLMNCDNGRQDDSQSRDSAVGHDEPQSHSSEYQTPRPLSYEKKQPNLPAPVKRQNPPSILNIQRIKPASPTDLQEEAITAIPETLRKDQANGTKDTSTSRDSGEIIGLPESGLPKPKQVWCVFTMLDDSTKDQIKPLLYVGVIYHPLQEAIMLLGVKHREKTEIMGCSVSFFNGEDQDALRQILSPYIPKDEWPYIHAKYGFKSHV</sequence>
<dbReference type="Proteomes" id="UP000326950">
    <property type="component" value="Unassembled WGS sequence"/>
</dbReference>
<reference evidence="2 3" key="1">
    <citation type="submission" date="2019-04" db="EMBL/GenBank/DDBJ databases">
        <title>Friends and foes A comparative genomics study of 23 Aspergillus species from section Flavi.</title>
        <authorList>
            <consortium name="DOE Joint Genome Institute"/>
            <person name="Kjaerbolling I."/>
            <person name="Vesth T."/>
            <person name="Frisvad J.C."/>
            <person name="Nybo J.L."/>
            <person name="Theobald S."/>
            <person name="Kildgaard S."/>
            <person name="Isbrandt T."/>
            <person name="Kuo A."/>
            <person name="Sato A."/>
            <person name="Lyhne E.K."/>
            <person name="Kogle M.E."/>
            <person name="Wiebenga A."/>
            <person name="Kun R.S."/>
            <person name="Lubbers R.J."/>
            <person name="Makela M.R."/>
            <person name="Barry K."/>
            <person name="Chovatia M."/>
            <person name="Clum A."/>
            <person name="Daum C."/>
            <person name="Haridas S."/>
            <person name="He G."/>
            <person name="LaButti K."/>
            <person name="Lipzen A."/>
            <person name="Mondo S."/>
            <person name="Riley R."/>
            <person name="Salamov A."/>
            <person name="Simmons B.A."/>
            <person name="Magnuson J.K."/>
            <person name="Henrissat B."/>
            <person name="Mortensen U.H."/>
            <person name="Larsen T.O."/>
            <person name="Devries R.P."/>
            <person name="Grigoriev I.V."/>
            <person name="Machida M."/>
            <person name="Baker S.E."/>
            <person name="Andersen M.R."/>
        </authorList>
    </citation>
    <scope>NUCLEOTIDE SEQUENCE [LARGE SCALE GENOMIC DNA]</scope>
    <source>
        <strain evidence="2 3">CBS 117626</strain>
    </source>
</reference>
<gene>
    <name evidence="2" type="ORF">BDV40DRAFT_306881</name>
</gene>
<accession>A0A5N6UAE7</accession>
<dbReference type="OrthoDB" id="4506432at2759"/>
<name>A0A5N6UAE7_ASPTM</name>
<dbReference type="EMBL" id="ML738831">
    <property type="protein sequence ID" value="KAE8155574.1"/>
    <property type="molecule type" value="Genomic_DNA"/>
</dbReference>
<feature type="region of interest" description="Disordered" evidence="1">
    <location>
        <begin position="33"/>
        <end position="86"/>
    </location>
</feature>
<dbReference type="AlphaFoldDB" id="A0A5N6UAE7"/>
<organism evidence="2 3">
    <name type="scientific">Aspergillus tamarii</name>
    <dbReference type="NCBI Taxonomy" id="41984"/>
    <lineage>
        <taxon>Eukaryota</taxon>
        <taxon>Fungi</taxon>
        <taxon>Dikarya</taxon>
        <taxon>Ascomycota</taxon>
        <taxon>Pezizomycotina</taxon>
        <taxon>Eurotiomycetes</taxon>
        <taxon>Eurotiomycetidae</taxon>
        <taxon>Eurotiales</taxon>
        <taxon>Aspergillaceae</taxon>
        <taxon>Aspergillus</taxon>
        <taxon>Aspergillus subgen. Circumdati</taxon>
    </lineage>
</organism>
<evidence type="ECO:0000256" key="1">
    <source>
        <dbReference type="SAM" id="MobiDB-lite"/>
    </source>
</evidence>
<proteinExistence type="predicted"/>
<feature type="region of interest" description="Disordered" evidence="1">
    <location>
        <begin position="115"/>
        <end position="137"/>
    </location>
</feature>
<keyword evidence="3" id="KW-1185">Reference proteome</keyword>